<dbReference type="Proteomes" id="UP000054783">
    <property type="component" value="Unassembled WGS sequence"/>
</dbReference>
<sequence>LCRNEKNNAAPTIKNKDNIDDRTIMAIRLPLSFSFPFFFLTSTARGRIPLALFALP</sequence>
<accession>A0A0V0WUE9</accession>
<dbReference type="AlphaFoldDB" id="A0A0V0WUE9"/>
<comment type="caution">
    <text evidence="1">The sequence shown here is derived from an EMBL/GenBank/DDBJ whole genome shotgun (WGS) entry which is preliminary data.</text>
</comment>
<protein>
    <submittedName>
        <fullName evidence="1">Uncharacterized protein</fullName>
    </submittedName>
</protein>
<evidence type="ECO:0000313" key="1">
    <source>
        <dbReference type="EMBL" id="KRX79317.1"/>
    </source>
</evidence>
<feature type="non-terminal residue" evidence="1">
    <location>
        <position position="1"/>
    </location>
</feature>
<organism evidence="1 2">
    <name type="scientific">Trichinella patagoniensis</name>
    <dbReference type="NCBI Taxonomy" id="990121"/>
    <lineage>
        <taxon>Eukaryota</taxon>
        <taxon>Metazoa</taxon>
        <taxon>Ecdysozoa</taxon>
        <taxon>Nematoda</taxon>
        <taxon>Enoplea</taxon>
        <taxon>Dorylaimia</taxon>
        <taxon>Trichinellida</taxon>
        <taxon>Trichinellidae</taxon>
        <taxon>Trichinella</taxon>
    </lineage>
</organism>
<feature type="non-terminal residue" evidence="1">
    <location>
        <position position="56"/>
    </location>
</feature>
<proteinExistence type="predicted"/>
<dbReference type="EMBL" id="JYDQ01005463">
    <property type="protein sequence ID" value="KRX79317.1"/>
    <property type="molecule type" value="Genomic_DNA"/>
</dbReference>
<gene>
    <name evidence="1" type="ORF">T12_11978</name>
</gene>
<keyword evidence="2" id="KW-1185">Reference proteome</keyword>
<name>A0A0V0WUE9_9BILA</name>
<reference evidence="1 2" key="1">
    <citation type="submission" date="2015-01" db="EMBL/GenBank/DDBJ databases">
        <title>Evolution of Trichinella species and genotypes.</title>
        <authorList>
            <person name="Korhonen P.K."/>
            <person name="Edoardo P."/>
            <person name="Giuseppe L.R."/>
            <person name="Gasser R.B."/>
        </authorList>
    </citation>
    <scope>NUCLEOTIDE SEQUENCE [LARGE SCALE GENOMIC DNA]</scope>
    <source>
        <strain evidence="1">ISS2496</strain>
    </source>
</reference>
<evidence type="ECO:0000313" key="2">
    <source>
        <dbReference type="Proteomes" id="UP000054783"/>
    </source>
</evidence>